<name>R7T7F2_CAPTE</name>
<keyword evidence="1" id="KW-0812">Transmembrane</keyword>
<dbReference type="Proteomes" id="UP000014760">
    <property type="component" value="Unassembled WGS sequence"/>
</dbReference>
<reference evidence="4" key="1">
    <citation type="submission" date="2012-12" db="EMBL/GenBank/DDBJ databases">
        <authorList>
            <person name="Hellsten U."/>
            <person name="Grimwood J."/>
            <person name="Chapman J.A."/>
            <person name="Shapiro H."/>
            <person name="Aerts A."/>
            <person name="Otillar R.P."/>
            <person name="Terry A.Y."/>
            <person name="Boore J.L."/>
            <person name="Simakov O."/>
            <person name="Marletaz F."/>
            <person name="Cho S.-J."/>
            <person name="Edsinger-Gonzales E."/>
            <person name="Havlak P."/>
            <person name="Kuo D.-H."/>
            <person name="Larsson T."/>
            <person name="Lv J."/>
            <person name="Arendt D."/>
            <person name="Savage R."/>
            <person name="Osoegawa K."/>
            <person name="de Jong P."/>
            <person name="Lindberg D.R."/>
            <person name="Seaver E.C."/>
            <person name="Weisblat D.A."/>
            <person name="Putnam N.H."/>
            <person name="Grigoriev I.V."/>
            <person name="Rokhsar D.S."/>
        </authorList>
    </citation>
    <scope>NUCLEOTIDE SEQUENCE</scope>
    <source>
        <strain evidence="4">I ESC-2004</strain>
    </source>
</reference>
<dbReference type="EnsemblMetazoa" id="CapteT207217">
    <property type="protein sequence ID" value="CapteP207217"/>
    <property type="gene ID" value="CapteG207217"/>
</dbReference>
<proteinExistence type="predicted"/>
<dbReference type="HOGENOM" id="CLU_1572106_0_0_1"/>
<keyword evidence="4" id="KW-1185">Reference proteome</keyword>
<gene>
    <name evidence="2" type="ORF">CAPTEDRAFT_207217</name>
</gene>
<evidence type="ECO:0000313" key="3">
    <source>
        <dbReference type="EnsemblMetazoa" id="CapteP207217"/>
    </source>
</evidence>
<evidence type="ECO:0000313" key="4">
    <source>
        <dbReference type="Proteomes" id="UP000014760"/>
    </source>
</evidence>
<accession>R7T7F2</accession>
<sequence length="170" mass="18436">MQPPQQPQVLLQQVQLQLQQQPQIVYPNQRPGFNQKIVNILGILQIVFGCVCIALQYIVAGSLSIGASKTLSSCIGLGIFLQVLALLVSLAEIITAIMTAVYDCKAQRAQTNHIVQYINMSDGQTVPVVINPGMVMLQQQPGPSTTIQVEAPPSYQALADSAPQEIKEKL</sequence>
<feature type="transmembrane region" description="Helical" evidence="1">
    <location>
        <begin position="37"/>
        <end position="59"/>
    </location>
</feature>
<evidence type="ECO:0000313" key="2">
    <source>
        <dbReference type="EMBL" id="ELT89343.1"/>
    </source>
</evidence>
<dbReference type="EMBL" id="AMQN01003297">
    <property type="status" value="NOT_ANNOTATED_CDS"/>
    <property type="molecule type" value="Genomic_DNA"/>
</dbReference>
<reference evidence="2 4" key="2">
    <citation type="journal article" date="2013" name="Nature">
        <title>Insights into bilaterian evolution from three spiralian genomes.</title>
        <authorList>
            <person name="Simakov O."/>
            <person name="Marletaz F."/>
            <person name="Cho S.J."/>
            <person name="Edsinger-Gonzales E."/>
            <person name="Havlak P."/>
            <person name="Hellsten U."/>
            <person name="Kuo D.H."/>
            <person name="Larsson T."/>
            <person name="Lv J."/>
            <person name="Arendt D."/>
            <person name="Savage R."/>
            <person name="Osoegawa K."/>
            <person name="de Jong P."/>
            <person name="Grimwood J."/>
            <person name="Chapman J.A."/>
            <person name="Shapiro H."/>
            <person name="Aerts A."/>
            <person name="Otillar R.P."/>
            <person name="Terry A.Y."/>
            <person name="Boore J.L."/>
            <person name="Grigoriev I.V."/>
            <person name="Lindberg D.R."/>
            <person name="Seaver E.C."/>
            <person name="Weisblat D.A."/>
            <person name="Putnam N.H."/>
            <person name="Rokhsar D.S."/>
        </authorList>
    </citation>
    <scope>NUCLEOTIDE SEQUENCE</scope>
    <source>
        <strain evidence="2 4">I ESC-2004</strain>
    </source>
</reference>
<protein>
    <submittedName>
        <fullName evidence="2 3">Uncharacterized protein</fullName>
    </submittedName>
</protein>
<dbReference type="AlphaFoldDB" id="R7T7F2"/>
<keyword evidence="1" id="KW-1133">Transmembrane helix</keyword>
<reference evidence="3" key="3">
    <citation type="submission" date="2015-06" db="UniProtKB">
        <authorList>
            <consortium name="EnsemblMetazoa"/>
        </authorList>
    </citation>
    <scope>IDENTIFICATION</scope>
</reference>
<feature type="transmembrane region" description="Helical" evidence="1">
    <location>
        <begin position="79"/>
        <end position="102"/>
    </location>
</feature>
<organism evidence="2">
    <name type="scientific">Capitella teleta</name>
    <name type="common">Polychaete worm</name>
    <dbReference type="NCBI Taxonomy" id="283909"/>
    <lineage>
        <taxon>Eukaryota</taxon>
        <taxon>Metazoa</taxon>
        <taxon>Spiralia</taxon>
        <taxon>Lophotrochozoa</taxon>
        <taxon>Annelida</taxon>
        <taxon>Polychaeta</taxon>
        <taxon>Sedentaria</taxon>
        <taxon>Scolecida</taxon>
        <taxon>Capitellidae</taxon>
        <taxon>Capitella</taxon>
    </lineage>
</organism>
<dbReference type="OrthoDB" id="10071849at2759"/>
<keyword evidence="1" id="KW-0472">Membrane</keyword>
<evidence type="ECO:0000256" key="1">
    <source>
        <dbReference type="SAM" id="Phobius"/>
    </source>
</evidence>
<dbReference type="EMBL" id="KB311417">
    <property type="protein sequence ID" value="ELT89343.1"/>
    <property type="molecule type" value="Genomic_DNA"/>
</dbReference>